<dbReference type="PIRSF" id="PIRSF017617">
    <property type="entry name" value="Thr_aldolase"/>
    <property type="match status" value="1"/>
</dbReference>
<dbReference type="RefSeq" id="WP_014243422.1">
    <property type="nucleotide sequence ID" value="NC_016620.1"/>
</dbReference>
<dbReference type="FunFam" id="3.40.640.10:FF:000030">
    <property type="entry name" value="Low-specificity L-threonine aldolase"/>
    <property type="match status" value="1"/>
</dbReference>
<protein>
    <submittedName>
        <fullName evidence="7">L-allo-threonine aldolase, PLP-dependent</fullName>
    </submittedName>
</protein>
<dbReference type="PANTHER" id="PTHR48097">
    <property type="entry name" value="L-THREONINE ALDOLASE-RELATED"/>
    <property type="match status" value="1"/>
</dbReference>
<dbReference type="SUPFAM" id="SSF53383">
    <property type="entry name" value="PLP-dependent transferases"/>
    <property type="match status" value="1"/>
</dbReference>
<dbReference type="NCBIfam" id="NF041359">
    <property type="entry name" value="GntG_guanitoxin"/>
    <property type="match status" value="1"/>
</dbReference>
<comment type="similarity">
    <text evidence="2">Belongs to the threonine aldolase family.</text>
</comment>
<evidence type="ECO:0000256" key="2">
    <source>
        <dbReference type="ARBA" id="ARBA00006966"/>
    </source>
</evidence>
<dbReference type="InterPro" id="IPR015424">
    <property type="entry name" value="PyrdxlP-dep_Trfase"/>
</dbReference>
<gene>
    <name evidence="7" type="primary">ltaE</name>
    <name evidence="7" type="ordered locus">BMS_0732</name>
</gene>
<accession>E1X5R9</accession>
<dbReference type="InterPro" id="IPR015422">
    <property type="entry name" value="PyrdxlP-dep_Trfase_small"/>
</dbReference>
<dbReference type="KEGG" id="bmx:BMS_0732"/>
<dbReference type="Proteomes" id="UP000008963">
    <property type="component" value="Chromosome"/>
</dbReference>
<reference evidence="8" key="1">
    <citation type="journal article" date="2013" name="ISME J.">
        <title>A small predatory core genome in the divergent marine Bacteriovorax marinus SJ and the terrestrial Bdellovibrio bacteriovorus.</title>
        <authorList>
            <person name="Crossman L.C."/>
            <person name="Chen H."/>
            <person name="Cerdeno-Tarraga A.M."/>
            <person name="Brooks K."/>
            <person name="Quail M.A."/>
            <person name="Pineiro S.A."/>
            <person name="Hobley L."/>
            <person name="Sockett R.E."/>
            <person name="Bentley S.D."/>
            <person name="Parkhill J."/>
            <person name="Williams H.N."/>
            <person name="Stine O.C."/>
        </authorList>
    </citation>
    <scope>NUCLEOTIDE SEQUENCE [LARGE SCALE GENOMIC DNA]</scope>
    <source>
        <strain evidence="8">ATCC BAA-682 / DSM 15412 / SJ</strain>
    </source>
</reference>
<keyword evidence="3" id="KW-0663">Pyridoxal phosphate</keyword>
<dbReference type="Gene3D" id="3.90.1150.10">
    <property type="entry name" value="Aspartate Aminotransferase, domain 1"/>
    <property type="match status" value="1"/>
</dbReference>
<evidence type="ECO:0000256" key="3">
    <source>
        <dbReference type="ARBA" id="ARBA00022898"/>
    </source>
</evidence>
<dbReference type="InterPro" id="IPR001597">
    <property type="entry name" value="ArAA_b-elim_lyase/Thr_aldolase"/>
</dbReference>
<feature type="domain" description="Aromatic amino acid beta-eliminating lyase/threonine aldolase" evidence="6">
    <location>
        <begin position="3"/>
        <end position="287"/>
    </location>
</feature>
<keyword evidence="8" id="KW-1185">Reference proteome</keyword>
<dbReference type="HOGENOM" id="CLU_029381_0_4_7"/>
<name>E1X5R9_HALMS</name>
<sequence length="338" mass="37390">MIDLRSDTVTKPSPKMLDSMMRAEVGDDVFNEDPSINALQVKACELFGMEAALFCPSGTMTNQIAIATHVGNLEEIILEKDSHIYQYEGGGIFHNSRASVKLLDGKSGKITAKQIRDAINPDDIHKPISRLVSLENTTNRGGGETYSLSELKEILEVVRQNNLKLHLDGARVFNAIIEEDYTPKDLGAIFDSISICLSKGLGAPVGSLLLGDKEFIAKAKRLRKVLGGGMRQAGFLAQAGIYALDNNIERLKEDHQLAKDIGELLSKFNFIEKVIPVRTNIIIFHLDEDVNPQEFLEYLKSKNILAVHFGGQAIRFVTHLDLEGDIISEINKVLSEFN</sequence>
<feature type="modified residue" description="N6-(pyridoxal phosphate)lysine" evidence="5">
    <location>
        <position position="199"/>
    </location>
</feature>
<dbReference type="GO" id="GO:0005829">
    <property type="term" value="C:cytosol"/>
    <property type="evidence" value="ECO:0007669"/>
    <property type="project" value="TreeGrafter"/>
</dbReference>
<dbReference type="Pfam" id="PF01212">
    <property type="entry name" value="Beta_elim_lyase"/>
    <property type="match status" value="1"/>
</dbReference>
<dbReference type="OrthoDB" id="5288796at2"/>
<dbReference type="Gene3D" id="3.40.640.10">
    <property type="entry name" value="Type I PLP-dependent aspartate aminotransferase-like (Major domain)"/>
    <property type="match status" value="1"/>
</dbReference>
<dbReference type="PATRIC" id="fig|862908.3.peg.704"/>
<organism evidence="7 8">
    <name type="scientific">Halobacteriovorax marinus (strain ATCC BAA-682 / DSM 15412 / SJ)</name>
    <name type="common">Bacteriovorax marinus</name>
    <dbReference type="NCBI Taxonomy" id="862908"/>
    <lineage>
        <taxon>Bacteria</taxon>
        <taxon>Pseudomonadati</taxon>
        <taxon>Bdellovibrionota</taxon>
        <taxon>Bacteriovoracia</taxon>
        <taxon>Bacteriovoracales</taxon>
        <taxon>Halobacteriovoraceae</taxon>
        <taxon>Halobacteriovorax</taxon>
    </lineage>
</organism>
<proteinExistence type="inferred from homology"/>
<dbReference type="GO" id="GO:0008732">
    <property type="term" value="F:L-allo-threonine aldolase activity"/>
    <property type="evidence" value="ECO:0007669"/>
    <property type="project" value="TreeGrafter"/>
</dbReference>
<evidence type="ECO:0000313" key="7">
    <source>
        <dbReference type="EMBL" id="CBW25636.1"/>
    </source>
</evidence>
<evidence type="ECO:0000256" key="1">
    <source>
        <dbReference type="ARBA" id="ARBA00001933"/>
    </source>
</evidence>
<dbReference type="GO" id="GO:0006567">
    <property type="term" value="P:L-threonine catabolic process"/>
    <property type="evidence" value="ECO:0007669"/>
    <property type="project" value="TreeGrafter"/>
</dbReference>
<dbReference type="EMBL" id="FQ312005">
    <property type="protein sequence ID" value="CBW25636.1"/>
    <property type="molecule type" value="Genomic_DNA"/>
</dbReference>
<evidence type="ECO:0000313" key="8">
    <source>
        <dbReference type="Proteomes" id="UP000008963"/>
    </source>
</evidence>
<dbReference type="CDD" id="cd06502">
    <property type="entry name" value="TA_like"/>
    <property type="match status" value="1"/>
</dbReference>
<dbReference type="InterPro" id="IPR015421">
    <property type="entry name" value="PyrdxlP-dep_Trfase_major"/>
</dbReference>
<dbReference type="GO" id="GO:0006545">
    <property type="term" value="P:glycine biosynthetic process"/>
    <property type="evidence" value="ECO:0007669"/>
    <property type="project" value="TreeGrafter"/>
</dbReference>
<dbReference type="PANTHER" id="PTHR48097:SF9">
    <property type="entry name" value="L-THREONINE ALDOLASE"/>
    <property type="match status" value="1"/>
</dbReference>
<dbReference type="STRING" id="862908.BMS_0732"/>
<dbReference type="eggNOG" id="COG2008">
    <property type="taxonomic scope" value="Bacteria"/>
</dbReference>
<evidence type="ECO:0000259" key="6">
    <source>
        <dbReference type="Pfam" id="PF01212"/>
    </source>
</evidence>
<keyword evidence="4" id="KW-0456">Lyase</keyword>
<evidence type="ECO:0000256" key="4">
    <source>
        <dbReference type="ARBA" id="ARBA00023239"/>
    </source>
</evidence>
<dbReference type="AlphaFoldDB" id="E1X5R9"/>
<comment type="cofactor">
    <cofactor evidence="1">
        <name>pyridoxal 5'-phosphate</name>
        <dbReference type="ChEBI" id="CHEBI:597326"/>
    </cofactor>
</comment>
<dbReference type="InterPro" id="IPR023603">
    <property type="entry name" value="Low_specificity_L-TA-like"/>
</dbReference>
<evidence type="ECO:0000256" key="5">
    <source>
        <dbReference type="PIRSR" id="PIRSR017617-1"/>
    </source>
</evidence>